<organism evidence="5">
    <name type="scientific">Campylobacter jejuni</name>
    <dbReference type="NCBI Taxonomy" id="197"/>
    <lineage>
        <taxon>Bacteria</taxon>
        <taxon>Pseudomonadati</taxon>
        <taxon>Campylobacterota</taxon>
        <taxon>Epsilonproteobacteria</taxon>
        <taxon>Campylobacterales</taxon>
        <taxon>Campylobacteraceae</taxon>
        <taxon>Campylobacter</taxon>
    </lineage>
</organism>
<feature type="transmembrane region" description="Helical" evidence="4">
    <location>
        <begin position="273"/>
        <end position="292"/>
    </location>
</feature>
<feature type="transmembrane region" description="Helical" evidence="4">
    <location>
        <begin position="100"/>
        <end position="121"/>
    </location>
</feature>
<evidence type="ECO:0000256" key="3">
    <source>
        <dbReference type="ARBA" id="ARBA00023136"/>
    </source>
</evidence>
<sequence length="390" mass="43409">MASFKKIFWINVIIVIIVIIVAFNLRAPITAVGPIIDIIKDKYYLNSTVAGILTSLPLIAFGSISFIVGYFSPIRAIVFGIFLIFLGEIIRSYFGVYGLFLGMLAMGCGIAIANVLLPSFIKEKFPKKMASIMGIYSLVLSISSIMGIALAIPLLSVFDLAGAMFFWAIFSFIALVVYYPQAKNGRFFRIKKKAHKKINLFINLTTWKITLFMGFQSFLAYSLFFWYVQIVVEKGFDKEFSTSMVLFAQLVAAPVSLFGPLLLGKLRQNLHTFYIAGLCSMYVIAFGMLFIFDSKISIIISAFIMGFPWGGVFGIALLFIAQKSSNAQIAARLSALAQGFGYLIAAQGQWIIGFLHDKFENFSFAILMLVFVGILVNIFGYLSYKSQIIK</sequence>
<gene>
    <name evidence="5" type="ORF">D0B29_02395</name>
</gene>
<feature type="transmembrane region" description="Helical" evidence="4">
    <location>
        <begin position="298"/>
        <end position="321"/>
    </location>
</feature>
<dbReference type="PANTHER" id="PTHR23523">
    <property type="match status" value="1"/>
</dbReference>
<feature type="transmembrane region" description="Helical" evidence="4">
    <location>
        <begin position="7"/>
        <end position="29"/>
    </location>
</feature>
<dbReference type="GO" id="GO:0022857">
    <property type="term" value="F:transmembrane transporter activity"/>
    <property type="evidence" value="ECO:0007669"/>
    <property type="project" value="InterPro"/>
</dbReference>
<evidence type="ECO:0000256" key="1">
    <source>
        <dbReference type="ARBA" id="ARBA00022692"/>
    </source>
</evidence>
<feature type="transmembrane region" description="Helical" evidence="4">
    <location>
        <begin position="133"/>
        <end position="154"/>
    </location>
</feature>
<reference evidence="5" key="1">
    <citation type="submission" date="2018-08" db="EMBL/GenBank/DDBJ databases">
        <authorList>
            <consortium name="PulseNet: The National Subtyping Network for Foodborne Disease Surveillance"/>
            <person name="Tarr C.L."/>
            <person name="Trees E."/>
            <person name="Katz L.S."/>
            <person name="Carleton-Romer H.A."/>
            <person name="Stroika S."/>
            <person name="Kucerova Z."/>
            <person name="Roache K.F."/>
            <person name="Sabol A.L."/>
            <person name="Besser J."/>
            <person name="Gerner-Smidt P."/>
        </authorList>
    </citation>
    <scope>NUCLEOTIDE SEQUENCE</scope>
    <source>
        <strain evidence="5">PNUSAC005495</strain>
    </source>
</reference>
<dbReference type="InterPro" id="IPR052524">
    <property type="entry name" value="MFS_Cyanate_Porter"/>
</dbReference>
<dbReference type="AlphaFoldDB" id="A0A5T1ZIQ9"/>
<dbReference type="EMBL" id="AACSDH010000003">
    <property type="protein sequence ID" value="EAL8924189.1"/>
    <property type="molecule type" value="Genomic_DNA"/>
</dbReference>
<dbReference type="Pfam" id="PF07690">
    <property type="entry name" value="MFS_1"/>
    <property type="match status" value="1"/>
</dbReference>
<accession>A0A5T1ZIQ9</accession>
<feature type="transmembrane region" description="Helical" evidence="4">
    <location>
        <begin position="160"/>
        <end position="179"/>
    </location>
</feature>
<protein>
    <submittedName>
        <fullName evidence="5">MFS transporter</fullName>
    </submittedName>
</protein>
<dbReference type="InterPro" id="IPR036259">
    <property type="entry name" value="MFS_trans_sf"/>
</dbReference>
<comment type="caution">
    <text evidence="5">The sequence shown here is derived from an EMBL/GenBank/DDBJ whole genome shotgun (WGS) entry which is preliminary data.</text>
</comment>
<keyword evidence="2 4" id="KW-1133">Transmembrane helix</keyword>
<dbReference type="InterPro" id="IPR011701">
    <property type="entry name" value="MFS"/>
</dbReference>
<feature type="transmembrane region" description="Helical" evidence="4">
    <location>
        <begin position="76"/>
        <end position="94"/>
    </location>
</feature>
<feature type="transmembrane region" description="Helical" evidence="4">
    <location>
        <begin position="333"/>
        <end position="352"/>
    </location>
</feature>
<evidence type="ECO:0000256" key="4">
    <source>
        <dbReference type="SAM" id="Phobius"/>
    </source>
</evidence>
<dbReference type="SUPFAM" id="SSF103473">
    <property type="entry name" value="MFS general substrate transporter"/>
    <property type="match status" value="1"/>
</dbReference>
<dbReference type="PANTHER" id="PTHR23523:SF2">
    <property type="entry name" value="2-NITROIMIDAZOLE TRANSPORTER"/>
    <property type="match status" value="1"/>
</dbReference>
<feature type="transmembrane region" description="Helical" evidence="4">
    <location>
        <begin position="49"/>
        <end position="69"/>
    </location>
</feature>
<dbReference type="Gene3D" id="1.20.1250.20">
    <property type="entry name" value="MFS general substrate transporter like domains"/>
    <property type="match status" value="1"/>
</dbReference>
<keyword evidence="1 4" id="KW-0812">Transmembrane</keyword>
<feature type="transmembrane region" description="Helical" evidence="4">
    <location>
        <begin position="364"/>
        <end position="384"/>
    </location>
</feature>
<keyword evidence="3 4" id="KW-0472">Membrane</keyword>
<evidence type="ECO:0000313" key="5">
    <source>
        <dbReference type="EMBL" id="EAL8924189.1"/>
    </source>
</evidence>
<name>A0A5T1ZIQ9_CAMJU</name>
<feature type="transmembrane region" description="Helical" evidence="4">
    <location>
        <begin position="200"/>
        <end position="228"/>
    </location>
</feature>
<feature type="transmembrane region" description="Helical" evidence="4">
    <location>
        <begin position="240"/>
        <end position="261"/>
    </location>
</feature>
<proteinExistence type="predicted"/>
<evidence type="ECO:0000256" key="2">
    <source>
        <dbReference type="ARBA" id="ARBA00022989"/>
    </source>
</evidence>